<dbReference type="GO" id="GO:0016020">
    <property type="term" value="C:membrane"/>
    <property type="evidence" value="ECO:0007669"/>
    <property type="project" value="TreeGrafter"/>
</dbReference>
<dbReference type="SMART" id="SM00053">
    <property type="entry name" value="DYNc"/>
    <property type="match status" value="1"/>
</dbReference>
<dbReference type="PANTHER" id="PTHR11566">
    <property type="entry name" value="DYNAMIN"/>
    <property type="match status" value="1"/>
</dbReference>
<sequence length="856" mass="101421">MSQLINIPALSLFLSIIDTLNESSGLNYMINLLRIVIIGIQSSGKSSVIQNISDMELPRNEGVATKAPLQLRLRKSTDREYCRIKYGDEPEDKWIEIQFFEVNEYIRKYQNRLFNGDNNAILSEKLICLEAHKKHLSDLTIIDLPGITHYNPETEQLVKELVIDYIKQPNTLVLFAHNATMDFVADECLKIITEISENTPEDEINILDRTIPLLTKIDLATTEQLIKNVEDCKRYKFKYSPIMIRNSNKGNELNDGGNSNQRRENYNENNIYGNHSNMYNINNENNSNNNNENSNDNNNTIDHNRKNISEEYQNNRRVLINKERQIEESLIRKYFKNSTLKSLCSSYQGIRGLTRLLVEIETDFLHNKKSDVKNEINKCLEYSKEEKATFPKAIDNKYDFIEKFCYIKNEFNRLLKISFENSKNVLPNENGKFDEKEFEYCVETNIRFKFEEFRKNFNEKFYNYLTLEYYKKMHYIWNDDIKIAFQNYYGERVIYKTLFSCIEPYFEKFPELMEQIQSIISKEVDKVFNSIFNEYVNVFDKFVTISQQKLTEMKNKYLENCKKSLKEIKEKETKTLYIVNNYYIEITKMMCQKIKQEINRLEHTNINGNSDSNNNEDNSDDGTQRINDSEETCSNENYQEDDYNINNFFKDQSENSDNETIENPNNENSSENVEENINKNNSSYKNNGSINNNSNLYDDNENYKIDFNKNDKDYDTKFFFTFTGLNQNYFNTFVRDLYSFKKVHKKIKWNLIEAMCSEYAYLKLFMDRILDSVFKEIYINLLLPFKEGSFIQELDKLFICMSETELLQLMEINEETVSKLQEIENVIQKLEEASKNLDSINKKIIHKPSRNYLKSN</sequence>
<feature type="coiled-coil region" evidence="1">
    <location>
        <begin position="813"/>
        <end position="843"/>
    </location>
</feature>
<keyword evidence="1" id="KW-0175">Coiled coil</keyword>
<feature type="region of interest" description="Disordered" evidence="2">
    <location>
        <begin position="247"/>
        <end position="303"/>
    </location>
</feature>
<organism evidence="4 5">
    <name type="scientific">Anaeromyces robustus</name>
    <dbReference type="NCBI Taxonomy" id="1754192"/>
    <lineage>
        <taxon>Eukaryota</taxon>
        <taxon>Fungi</taxon>
        <taxon>Fungi incertae sedis</taxon>
        <taxon>Chytridiomycota</taxon>
        <taxon>Chytridiomycota incertae sedis</taxon>
        <taxon>Neocallimastigomycetes</taxon>
        <taxon>Neocallimastigales</taxon>
        <taxon>Neocallimastigaceae</taxon>
        <taxon>Anaeromyces</taxon>
    </lineage>
</organism>
<dbReference type="PROSITE" id="PS51718">
    <property type="entry name" value="G_DYNAMIN_2"/>
    <property type="match status" value="1"/>
</dbReference>
<feature type="domain" description="Dynamin-type G" evidence="3">
    <location>
        <begin position="29"/>
        <end position="341"/>
    </location>
</feature>
<evidence type="ECO:0000313" key="5">
    <source>
        <dbReference type="Proteomes" id="UP000193944"/>
    </source>
</evidence>
<dbReference type="InterPro" id="IPR001401">
    <property type="entry name" value="Dynamin_GTPase"/>
</dbReference>
<protein>
    <recommendedName>
        <fullName evidence="3">Dynamin-type G domain-containing protein</fullName>
    </recommendedName>
</protein>
<comment type="caution">
    <text evidence="4">The sequence shown here is derived from an EMBL/GenBank/DDBJ whole genome shotgun (WGS) entry which is preliminary data.</text>
</comment>
<feature type="coiled-coil region" evidence="1">
    <location>
        <begin position="554"/>
        <end position="604"/>
    </location>
</feature>
<dbReference type="InterPro" id="IPR045063">
    <property type="entry name" value="Dynamin_N"/>
</dbReference>
<dbReference type="Pfam" id="PF00350">
    <property type="entry name" value="Dynamin_N"/>
    <property type="match status" value="1"/>
</dbReference>
<feature type="compositionally biased region" description="Polar residues" evidence="2">
    <location>
        <begin position="247"/>
        <end position="260"/>
    </location>
</feature>
<feature type="compositionally biased region" description="Acidic residues" evidence="2">
    <location>
        <begin position="629"/>
        <end position="643"/>
    </location>
</feature>
<dbReference type="GO" id="GO:0005874">
    <property type="term" value="C:microtubule"/>
    <property type="evidence" value="ECO:0007669"/>
    <property type="project" value="TreeGrafter"/>
</dbReference>
<reference evidence="4 5" key="1">
    <citation type="submission" date="2016-08" db="EMBL/GenBank/DDBJ databases">
        <title>A Parts List for Fungal Cellulosomes Revealed by Comparative Genomics.</title>
        <authorList>
            <consortium name="DOE Joint Genome Institute"/>
            <person name="Haitjema C.H."/>
            <person name="Gilmore S.P."/>
            <person name="Henske J.K."/>
            <person name="Solomon K.V."/>
            <person name="De Groot R."/>
            <person name="Kuo A."/>
            <person name="Mondo S.J."/>
            <person name="Salamov A.A."/>
            <person name="Labutti K."/>
            <person name="Zhao Z."/>
            <person name="Chiniquy J."/>
            <person name="Barry K."/>
            <person name="Brewer H.M."/>
            <person name="Purvine S.O."/>
            <person name="Wright A.T."/>
            <person name="Boxma B."/>
            <person name="Van Alen T."/>
            <person name="Hackstein J.H."/>
            <person name="Baker S.E."/>
            <person name="Grigoriev I.V."/>
            <person name="O'Malley M.A."/>
        </authorList>
    </citation>
    <scope>NUCLEOTIDE SEQUENCE [LARGE SCALE GENOMIC DNA]</scope>
    <source>
        <strain evidence="4 5">S4</strain>
    </source>
</reference>
<dbReference type="PANTHER" id="PTHR11566:SF21">
    <property type="entry name" value="DYNAMIN RELATED PROTEIN 1, ISOFORM A"/>
    <property type="match status" value="1"/>
</dbReference>
<proteinExistence type="predicted"/>
<dbReference type="GO" id="GO:0005525">
    <property type="term" value="F:GTP binding"/>
    <property type="evidence" value="ECO:0007669"/>
    <property type="project" value="InterPro"/>
</dbReference>
<feature type="compositionally biased region" description="Low complexity" evidence="2">
    <location>
        <begin position="605"/>
        <end position="616"/>
    </location>
</feature>
<keyword evidence="5" id="KW-1185">Reference proteome</keyword>
<evidence type="ECO:0000313" key="4">
    <source>
        <dbReference type="EMBL" id="ORX86279.1"/>
    </source>
</evidence>
<accession>A0A1Y1XKI8</accession>
<gene>
    <name evidence="4" type="ORF">BCR32DRAFT_302229</name>
</gene>
<dbReference type="GO" id="GO:0008017">
    <property type="term" value="F:microtubule binding"/>
    <property type="evidence" value="ECO:0007669"/>
    <property type="project" value="TreeGrafter"/>
</dbReference>
<reference evidence="4 5" key="2">
    <citation type="submission" date="2016-08" db="EMBL/GenBank/DDBJ databases">
        <title>Pervasive Adenine N6-methylation of Active Genes in Fungi.</title>
        <authorList>
            <consortium name="DOE Joint Genome Institute"/>
            <person name="Mondo S.J."/>
            <person name="Dannebaum R.O."/>
            <person name="Kuo R.C."/>
            <person name="Labutti K."/>
            <person name="Haridas S."/>
            <person name="Kuo A."/>
            <person name="Salamov A."/>
            <person name="Ahrendt S.R."/>
            <person name="Lipzen A."/>
            <person name="Sullivan W."/>
            <person name="Andreopoulos W.B."/>
            <person name="Clum A."/>
            <person name="Lindquist E."/>
            <person name="Daum C."/>
            <person name="Ramamoorthy G.K."/>
            <person name="Gryganskyi A."/>
            <person name="Culley D."/>
            <person name="Magnuson J.K."/>
            <person name="James T.Y."/>
            <person name="O'Malley M.A."/>
            <person name="Stajich J.E."/>
            <person name="Spatafora J.W."/>
            <person name="Visel A."/>
            <person name="Grigoriev I.V."/>
        </authorList>
    </citation>
    <scope>NUCLEOTIDE SEQUENCE [LARGE SCALE GENOMIC DNA]</scope>
    <source>
        <strain evidence="4 5">S4</strain>
    </source>
</reference>
<evidence type="ECO:0000256" key="2">
    <source>
        <dbReference type="SAM" id="MobiDB-lite"/>
    </source>
</evidence>
<dbReference type="EMBL" id="MCFG01000023">
    <property type="protein sequence ID" value="ORX86279.1"/>
    <property type="molecule type" value="Genomic_DNA"/>
</dbReference>
<dbReference type="InterPro" id="IPR030381">
    <property type="entry name" value="G_DYNAMIN_dom"/>
</dbReference>
<dbReference type="AlphaFoldDB" id="A0A1Y1XKI8"/>
<dbReference type="OrthoDB" id="2158540at2759"/>
<dbReference type="GO" id="GO:0005737">
    <property type="term" value="C:cytoplasm"/>
    <property type="evidence" value="ECO:0007669"/>
    <property type="project" value="TreeGrafter"/>
</dbReference>
<dbReference type="GO" id="GO:0003924">
    <property type="term" value="F:GTPase activity"/>
    <property type="evidence" value="ECO:0007669"/>
    <property type="project" value="InterPro"/>
</dbReference>
<dbReference type="InterPro" id="IPR022812">
    <property type="entry name" value="Dynamin"/>
</dbReference>
<dbReference type="PRINTS" id="PR00195">
    <property type="entry name" value="DYNAMIN"/>
</dbReference>
<feature type="compositionally biased region" description="Low complexity" evidence="2">
    <location>
        <begin position="678"/>
        <end position="695"/>
    </location>
</feature>
<dbReference type="STRING" id="1754192.A0A1Y1XKI8"/>
<dbReference type="InterPro" id="IPR027417">
    <property type="entry name" value="P-loop_NTPase"/>
</dbReference>
<feature type="compositionally biased region" description="Low complexity" evidence="2">
    <location>
        <begin position="661"/>
        <end position="671"/>
    </location>
</feature>
<dbReference type="SUPFAM" id="SSF52540">
    <property type="entry name" value="P-loop containing nucleoside triphosphate hydrolases"/>
    <property type="match status" value="1"/>
</dbReference>
<feature type="region of interest" description="Disordered" evidence="2">
    <location>
        <begin position="605"/>
        <end position="695"/>
    </location>
</feature>
<dbReference type="Gene3D" id="3.40.50.300">
    <property type="entry name" value="P-loop containing nucleotide triphosphate hydrolases"/>
    <property type="match status" value="1"/>
</dbReference>
<feature type="compositionally biased region" description="Low complexity" evidence="2">
    <location>
        <begin position="274"/>
        <end position="301"/>
    </location>
</feature>
<evidence type="ECO:0000259" key="3">
    <source>
        <dbReference type="PROSITE" id="PS51718"/>
    </source>
</evidence>
<dbReference type="Proteomes" id="UP000193944">
    <property type="component" value="Unassembled WGS sequence"/>
</dbReference>
<evidence type="ECO:0000256" key="1">
    <source>
        <dbReference type="SAM" id="Coils"/>
    </source>
</evidence>
<name>A0A1Y1XKI8_9FUNG</name>